<gene>
    <name evidence="9" type="ORF">DET59_11265</name>
</gene>
<dbReference type="PANTHER" id="PTHR30576">
    <property type="entry name" value="COLANIC BIOSYNTHESIS UDP-GLUCOSE LIPID CARRIER TRANSFERASE"/>
    <property type="match status" value="1"/>
</dbReference>
<evidence type="ECO:0000256" key="7">
    <source>
        <dbReference type="SAM" id="Phobius"/>
    </source>
</evidence>
<dbReference type="GO" id="GO:0016020">
    <property type="term" value="C:membrane"/>
    <property type="evidence" value="ECO:0007669"/>
    <property type="project" value="UniProtKB-SubCell"/>
</dbReference>
<dbReference type="GO" id="GO:0016780">
    <property type="term" value="F:phosphotransferase activity, for other substituted phosphate groups"/>
    <property type="evidence" value="ECO:0007669"/>
    <property type="project" value="TreeGrafter"/>
</dbReference>
<evidence type="ECO:0000313" key="9">
    <source>
        <dbReference type="EMBL" id="RBP02778.1"/>
    </source>
</evidence>
<feature type="domain" description="Bacterial sugar transferase" evidence="8">
    <location>
        <begin position="38"/>
        <end position="217"/>
    </location>
</feature>
<keyword evidence="5 7" id="KW-1133">Transmembrane helix</keyword>
<evidence type="ECO:0000256" key="4">
    <source>
        <dbReference type="ARBA" id="ARBA00022692"/>
    </source>
</evidence>
<reference evidence="9 10" key="1">
    <citation type="submission" date="2018-06" db="EMBL/GenBank/DDBJ databases">
        <title>Freshwater and sediment microbial communities from various areas in North America, analyzing microbe dynamics in response to fracking.</title>
        <authorList>
            <person name="Lamendella R."/>
        </authorList>
    </citation>
    <scope>NUCLEOTIDE SEQUENCE [LARGE SCALE GENOMIC DNA]</scope>
    <source>
        <strain evidence="9 10">97B</strain>
    </source>
</reference>
<evidence type="ECO:0000313" key="10">
    <source>
        <dbReference type="Proteomes" id="UP000252118"/>
    </source>
</evidence>
<dbReference type="InterPro" id="IPR003362">
    <property type="entry name" value="Bact_transf"/>
</dbReference>
<protein>
    <submittedName>
        <fullName evidence="9">Exopolysaccharide biosynthesis polyprenyl glycosylphosphotransferase</fullName>
    </submittedName>
</protein>
<name>A0A366EK93_9BACI</name>
<dbReference type="InterPro" id="IPR017475">
    <property type="entry name" value="EPS_sugar_tfrase"/>
</dbReference>
<dbReference type="Proteomes" id="UP000252118">
    <property type="component" value="Unassembled WGS sequence"/>
</dbReference>
<evidence type="ECO:0000256" key="3">
    <source>
        <dbReference type="ARBA" id="ARBA00022679"/>
    </source>
</evidence>
<evidence type="ECO:0000256" key="2">
    <source>
        <dbReference type="ARBA" id="ARBA00006464"/>
    </source>
</evidence>
<accession>A0A366EK93</accession>
<evidence type="ECO:0000259" key="8">
    <source>
        <dbReference type="Pfam" id="PF02397"/>
    </source>
</evidence>
<sequence length="223" mass="25802">MAINRAELTYYKNYAKYKENYADKEIQLDDKKLYLFMKRFVDILLSTIGLLIGLPIVFLTSIAIRIESKGNPFFTQERSGLNGTSFKIYKLRSMRIDAEKNGPQWAQKNDNRVTKVGKFIRKTRIDELPQLINVFKGDMSIFGPRPERPIFVEQFAKEIPGFEKRLLVKPGLTGWAQVNGGYDITPEEKLKYDLYYIENMSPSLDIKIIFKTLRVLLTGDGAR</sequence>
<proteinExistence type="inferred from homology"/>
<dbReference type="AlphaFoldDB" id="A0A366EK93"/>
<comment type="caution">
    <text evidence="9">The sequence shown here is derived from an EMBL/GenBank/DDBJ whole genome shotgun (WGS) entry which is preliminary data.</text>
</comment>
<keyword evidence="6 7" id="KW-0472">Membrane</keyword>
<keyword evidence="4 7" id="KW-0812">Transmembrane</keyword>
<dbReference type="PANTHER" id="PTHR30576:SF0">
    <property type="entry name" value="UNDECAPRENYL-PHOSPHATE N-ACETYLGALACTOSAMINYL 1-PHOSPHATE TRANSFERASE-RELATED"/>
    <property type="match status" value="1"/>
</dbReference>
<dbReference type="EMBL" id="QNRJ01000012">
    <property type="protein sequence ID" value="RBP02778.1"/>
    <property type="molecule type" value="Genomic_DNA"/>
</dbReference>
<dbReference type="Pfam" id="PF02397">
    <property type="entry name" value="Bac_transf"/>
    <property type="match status" value="1"/>
</dbReference>
<comment type="subcellular location">
    <subcellularLocation>
        <location evidence="1">Membrane</location>
        <topology evidence="1">Multi-pass membrane protein</topology>
    </subcellularLocation>
</comment>
<comment type="similarity">
    <text evidence="2">Belongs to the bacterial sugar transferase family.</text>
</comment>
<evidence type="ECO:0000256" key="6">
    <source>
        <dbReference type="ARBA" id="ARBA00023136"/>
    </source>
</evidence>
<keyword evidence="3 9" id="KW-0808">Transferase</keyword>
<dbReference type="RefSeq" id="WP_113970423.1">
    <property type="nucleotide sequence ID" value="NZ_QNRJ01000012.1"/>
</dbReference>
<evidence type="ECO:0000256" key="5">
    <source>
        <dbReference type="ARBA" id="ARBA00022989"/>
    </source>
</evidence>
<evidence type="ECO:0000256" key="1">
    <source>
        <dbReference type="ARBA" id="ARBA00004141"/>
    </source>
</evidence>
<feature type="transmembrane region" description="Helical" evidence="7">
    <location>
        <begin position="43"/>
        <end position="64"/>
    </location>
</feature>
<organism evidence="9 10">
    <name type="scientific">Rossellomorea aquimaris</name>
    <dbReference type="NCBI Taxonomy" id="189382"/>
    <lineage>
        <taxon>Bacteria</taxon>
        <taxon>Bacillati</taxon>
        <taxon>Bacillota</taxon>
        <taxon>Bacilli</taxon>
        <taxon>Bacillales</taxon>
        <taxon>Bacillaceae</taxon>
        <taxon>Rossellomorea</taxon>
    </lineage>
</organism>
<dbReference type="OrthoDB" id="9808602at2"/>
<dbReference type="NCBIfam" id="TIGR03025">
    <property type="entry name" value="EPS_sugtrans"/>
    <property type="match status" value="1"/>
</dbReference>